<reference evidence="5" key="2">
    <citation type="journal article" date="2021" name="PeerJ">
        <title>Extensive microbial diversity within the chicken gut microbiome revealed by metagenomics and culture.</title>
        <authorList>
            <person name="Gilroy R."/>
            <person name="Ravi A."/>
            <person name="Getino M."/>
            <person name="Pursley I."/>
            <person name="Horton D.L."/>
            <person name="Alikhan N.F."/>
            <person name="Baker D."/>
            <person name="Gharbi K."/>
            <person name="Hall N."/>
            <person name="Watson M."/>
            <person name="Adriaenssens E.M."/>
            <person name="Foster-Nyarko E."/>
            <person name="Jarju S."/>
            <person name="Secka A."/>
            <person name="Antonio M."/>
            <person name="Oren A."/>
            <person name="Chaudhuri R.R."/>
            <person name="La Ragione R."/>
            <person name="Hildebrand F."/>
            <person name="Pallen M.J."/>
        </authorList>
    </citation>
    <scope>NUCLEOTIDE SEQUENCE</scope>
    <source>
        <strain evidence="5">CHK158-818</strain>
    </source>
</reference>
<dbReference type="GO" id="GO:0005975">
    <property type="term" value="P:carbohydrate metabolic process"/>
    <property type="evidence" value="ECO:0007669"/>
    <property type="project" value="InterPro"/>
</dbReference>
<accession>A0A9D1SDA9</accession>
<comment type="similarity">
    <text evidence="2">Belongs to the glycosyl hydrolase 43 family.</text>
</comment>
<evidence type="ECO:0000256" key="3">
    <source>
        <dbReference type="ARBA" id="ARBA00022801"/>
    </source>
</evidence>
<dbReference type="SUPFAM" id="SSF75005">
    <property type="entry name" value="Arabinanase/levansucrase/invertase"/>
    <property type="match status" value="1"/>
</dbReference>
<dbReference type="GO" id="GO:0004553">
    <property type="term" value="F:hydrolase activity, hydrolyzing O-glycosyl compounds"/>
    <property type="evidence" value="ECO:0007669"/>
    <property type="project" value="InterPro"/>
</dbReference>
<evidence type="ECO:0000313" key="6">
    <source>
        <dbReference type="Proteomes" id="UP000824112"/>
    </source>
</evidence>
<dbReference type="InterPro" id="IPR006710">
    <property type="entry name" value="Glyco_hydro_43"/>
</dbReference>
<organism evidence="5 6">
    <name type="scientific">Candidatus Gallibacteroides avistercoris</name>
    <dbReference type="NCBI Taxonomy" id="2840833"/>
    <lineage>
        <taxon>Bacteria</taxon>
        <taxon>Pseudomonadati</taxon>
        <taxon>Bacteroidota</taxon>
        <taxon>Bacteroidia</taxon>
        <taxon>Bacteroidales</taxon>
        <taxon>Bacteroidaceae</taxon>
        <taxon>Bacteroidaceae incertae sedis</taxon>
        <taxon>Candidatus Gallibacteroides</taxon>
    </lineage>
</organism>
<dbReference type="Proteomes" id="UP000824112">
    <property type="component" value="Unassembled WGS sequence"/>
</dbReference>
<evidence type="ECO:0000313" key="5">
    <source>
        <dbReference type="EMBL" id="HIU55403.1"/>
    </source>
</evidence>
<keyword evidence="4" id="KW-0326">Glycosidase</keyword>
<dbReference type="Gene3D" id="2.115.10.20">
    <property type="entry name" value="Glycosyl hydrolase domain, family 43"/>
    <property type="match status" value="1"/>
</dbReference>
<sequence>FWGSFRGIYGIELSDDGLSVKPGAEKKQIAGTAYEGTYIHKHKGYYYLFASVGTCCEGVKSTYTTVVGRSKNLFGPYVNKQGRPMLENHHEVVIHKNDSFVGTGHNSEIVTDKNGDDWVLYHAVDLNNPGGRKLMLDRVRWKGGWPYVENSTPSSVSDVPYWGK</sequence>
<dbReference type="EMBL" id="DVNA01000142">
    <property type="protein sequence ID" value="HIU55403.1"/>
    <property type="molecule type" value="Genomic_DNA"/>
</dbReference>
<dbReference type="PANTHER" id="PTHR43301">
    <property type="entry name" value="ARABINAN ENDO-1,5-ALPHA-L-ARABINOSIDASE"/>
    <property type="match status" value="1"/>
</dbReference>
<evidence type="ECO:0000256" key="2">
    <source>
        <dbReference type="ARBA" id="ARBA00009865"/>
    </source>
</evidence>
<keyword evidence="3" id="KW-0378">Hydrolase</keyword>
<comment type="caution">
    <text evidence="5">The sequence shown here is derived from an EMBL/GenBank/DDBJ whole genome shotgun (WGS) entry which is preliminary data.</text>
</comment>
<evidence type="ECO:0000256" key="1">
    <source>
        <dbReference type="ARBA" id="ARBA00004834"/>
    </source>
</evidence>
<dbReference type="Pfam" id="PF04616">
    <property type="entry name" value="Glyco_hydro_43"/>
    <property type="match status" value="1"/>
</dbReference>
<dbReference type="InterPro" id="IPR050727">
    <property type="entry name" value="GH43_arabinanases"/>
</dbReference>
<dbReference type="PANTHER" id="PTHR43301:SF3">
    <property type="entry name" value="ARABINAN ENDO-1,5-ALPHA-L-ARABINOSIDASE A-RELATED"/>
    <property type="match status" value="1"/>
</dbReference>
<protein>
    <submittedName>
        <fullName evidence="5">Family 43 glycosylhydrolase</fullName>
    </submittedName>
</protein>
<comment type="pathway">
    <text evidence="1">Glycan metabolism; L-arabinan degradation.</text>
</comment>
<gene>
    <name evidence="5" type="ORF">IAB03_06320</name>
</gene>
<name>A0A9D1SDA9_9BACT</name>
<dbReference type="AlphaFoldDB" id="A0A9D1SDA9"/>
<evidence type="ECO:0000256" key="4">
    <source>
        <dbReference type="ARBA" id="ARBA00023295"/>
    </source>
</evidence>
<proteinExistence type="inferred from homology"/>
<feature type="non-terminal residue" evidence="5">
    <location>
        <position position="1"/>
    </location>
</feature>
<reference evidence="5" key="1">
    <citation type="submission" date="2020-10" db="EMBL/GenBank/DDBJ databases">
        <authorList>
            <person name="Gilroy R."/>
        </authorList>
    </citation>
    <scope>NUCLEOTIDE SEQUENCE</scope>
    <source>
        <strain evidence="5">CHK158-818</strain>
    </source>
</reference>
<dbReference type="InterPro" id="IPR023296">
    <property type="entry name" value="Glyco_hydro_beta-prop_sf"/>
</dbReference>